<name>A0A0V8QAD2_9FIRM</name>
<comment type="caution">
    <text evidence="1">The sequence shown here is derived from an EMBL/GenBank/DDBJ whole genome shotgun (WGS) entry which is preliminary data.</text>
</comment>
<dbReference type="AlphaFoldDB" id="A0A0V8QAD2"/>
<evidence type="ECO:0000313" key="1">
    <source>
        <dbReference type="EMBL" id="KSV57563.1"/>
    </source>
</evidence>
<organism evidence="1 2">
    <name type="scientific">Acetivibrio ethanolgignens</name>
    <dbReference type="NCBI Taxonomy" id="290052"/>
    <lineage>
        <taxon>Bacteria</taxon>
        <taxon>Bacillati</taxon>
        <taxon>Bacillota</taxon>
        <taxon>Clostridia</taxon>
        <taxon>Eubacteriales</taxon>
        <taxon>Oscillospiraceae</taxon>
        <taxon>Acetivibrio</taxon>
    </lineage>
</organism>
<proteinExistence type="predicted"/>
<dbReference type="Proteomes" id="UP000054874">
    <property type="component" value="Unassembled WGS sequence"/>
</dbReference>
<reference evidence="1 2" key="1">
    <citation type="submission" date="2015-11" db="EMBL/GenBank/DDBJ databases">
        <title>Butyribacter intestini gen. nov., sp. nov., a butyric acid-producing bacterium of the family Lachnospiraceae isolated from the human faeces.</title>
        <authorList>
            <person name="Zou Y."/>
            <person name="Xue W."/>
            <person name="Luo G."/>
            <person name="Lv M."/>
        </authorList>
    </citation>
    <scope>NUCLEOTIDE SEQUENCE [LARGE SCALE GENOMIC DNA]</scope>
    <source>
        <strain evidence="1 2">ACET-33324</strain>
    </source>
</reference>
<dbReference type="RefSeq" id="WP_058354204.1">
    <property type="nucleotide sequence ID" value="NZ_CABMMD010000213.1"/>
</dbReference>
<evidence type="ECO:0000313" key="2">
    <source>
        <dbReference type="Proteomes" id="UP000054874"/>
    </source>
</evidence>
<protein>
    <submittedName>
        <fullName evidence="1">Uncharacterized protein</fullName>
    </submittedName>
</protein>
<gene>
    <name evidence="1" type="ORF">ASU35_15965</name>
</gene>
<dbReference type="OrthoDB" id="2065084at2"/>
<accession>A0A0V8QAD2</accession>
<keyword evidence="2" id="KW-1185">Reference proteome</keyword>
<dbReference type="EMBL" id="LNAM01000213">
    <property type="protein sequence ID" value="KSV57563.1"/>
    <property type="molecule type" value="Genomic_DNA"/>
</dbReference>
<sequence>MKNNIYFENVTQAGTLFLDYVFYEFEMEPIVFTCVDKEKNLYLCLCSEIRYEQKWIISRCNVHTLKALINEEIDIASALCLSKTLVVATMDIHGKEKSSVIDTEAVDKLDLPKSGTFIRCDKETAYNYLWNKEYEVLLAKLDKAIDYTPILDKITESYSLIINTPINTLNTQMKSYVNSININMVETLNRFSESLRKTMTINSGYNIIRKEKYNEMTDNMDISDTNNDDYAKAA</sequence>